<evidence type="ECO:0000313" key="2">
    <source>
        <dbReference type="Proteomes" id="UP000278807"/>
    </source>
</evidence>
<dbReference type="EMBL" id="UZAE01010735">
    <property type="protein sequence ID" value="VDO02983.1"/>
    <property type="molecule type" value="Genomic_DNA"/>
</dbReference>
<reference evidence="3" key="1">
    <citation type="submission" date="2017-02" db="UniProtKB">
        <authorList>
            <consortium name="WormBaseParasite"/>
        </authorList>
    </citation>
    <scope>IDENTIFICATION</scope>
</reference>
<organism evidence="3">
    <name type="scientific">Rodentolepis nana</name>
    <name type="common">Dwarf tapeworm</name>
    <name type="synonym">Hymenolepis nana</name>
    <dbReference type="NCBI Taxonomy" id="102285"/>
    <lineage>
        <taxon>Eukaryota</taxon>
        <taxon>Metazoa</taxon>
        <taxon>Spiralia</taxon>
        <taxon>Lophotrochozoa</taxon>
        <taxon>Platyhelminthes</taxon>
        <taxon>Cestoda</taxon>
        <taxon>Eucestoda</taxon>
        <taxon>Cyclophyllidea</taxon>
        <taxon>Hymenolepididae</taxon>
        <taxon>Rodentolepis</taxon>
    </lineage>
</organism>
<protein>
    <submittedName>
        <fullName evidence="1 3">Uncharacterized protein</fullName>
    </submittedName>
</protein>
<reference evidence="1 2" key="2">
    <citation type="submission" date="2018-11" db="EMBL/GenBank/DDBJ databases">
        <authorList>
            <consortium name="Pathogen Informatics"/>
        </authorList>
    </citation>
    <scope>NUCLEOTIDE SEQUENCE [LARGE SCALE GENOMIC DNA]</scope>
</reference>
<dbReference type="WBParaSite" id="HNAJ_0000712701-mRNA-1">
    <property type="protein sequence ID" value="HNAJ_0000712701-mRNA-1"/>
    <property type="gene ID" value="HNAJ_0000712701"/>
</dbReference>
<accession>A0A0R3TJ86</accession>
<evidence type="ECO:0000313" key="3">
    <source>
        <dbReference type="WBParaSite" id="HNAJ_0000712701-mRNA-1"/>
    </source>
</evidence>
<name>A0A0R3TJ86_RODNA</name>
<sequence length="73" mass="8028">MSWSILVGAEELIHVNAQIKAFSLIREPIDVFPVTWSIASMGVGPSCNYEWEHIVVLPVTRSMATTYCGASCN</sequence>
<evidence type="ECO:0000313" key="1">
    <source>
        <dbReference type="EMBL" id="VDO02983.1"/>
    </source>
</evidence>
<gene>
    <name evidence="1" type="ORF">HNAJ_LOCUS7123</name>
</gene>
<proteinExistence type="predicted"/>
<dbReference type="AlphaFoldDB" id="A0A0R3TJ86"/>
<keyword evidence="2" id="KW-1185">Reference proteome</keyword>
<dbReference type="Proteomes" id="UP000278807">
    <property type="component" value="Unassembled WGS sequence"/>
</dbReference>